<dbReference type="InterPro" id="IPR039366">
    <property type="entry name" value="Pilotin"/>
</dbReference>
<name>A0A364JV78_9HYPH</name>
<evidence type="ECO:0000313" key="4">
    <source>
        <dbReference type="Proteomes" id="UP000249453"/>
    </source>
</evidence>
<gene>
    <name evidence="3" type="ORF">C7374_10549</name>
</gene>
<dbReference type="Pfam" id="PF09619">
    <property type="entry name" value="YscW"/>
    <property type="match status" value="1"/>
</dbReference>
<dbReference type="InterPro" id="IPR053196">
    <property type="entry name" value="Lipoprotein_YbaY-like"/>
</dbReference>
<feature type="transmembrane region" description="Helical" evidence="1">
    <location>
        <begin position="30"/>
        <end position="55"/>
    </location>
</feature>
<protein>
    <submittedName>
        <fullName evidence="3">Putative lipoprotein</fullName>
    </submittedName>
</protein>
<dbReference type="Gene3D" id="2.40.128.270">
    <property type="match status" value="1"/>
</dbReference>
<dbReference type="EMBL" id="QLMK01000005">
    <property type="protein sequence ID" value="RAK29001.1"/>
    <property type="molecule type" value="Genomic_DNA"/>
</dbReference>
<dbReference type="Pfam" id="PF03724">
    <property type="entry name" value="META"/>
    <property type="match status" value="1"/>
</dbReference>
<sequence length="293" mass="31706">MSRHNFHMKLGFSSVKNQEREFSKTLMLKGLSTSLSITVALIVGISMLGGAAFFVTTSMPTASVAAEKTVSGEVRYRERIALPPEASLTVQLSDITDPNVPIKTVAETRIDEAQGSPIPFAIHFDSSQFKLGHSYALQARIAAGDTLWFVNEKPIEVDMQNSPTSANIDLVMVRKNMDEVGSAGIEGKDWLAEAILGSEISPNAHATLTVSDDGAASGSAGCNRFFGRIAIDGTNLSFSEIGSTYMQCPPALMQQERKFIDALNKTRSYRVETGKLFLIDEQGNDLASFSQSL</sequence>
<keyword evidence="1" id="KW-1133">Transmembrane helix</keyword>
<feature type="domain" description="DUF306" evidence="2">
    <location>
        <begin position="183"/>
        <end position="289"/>
    </location>
</feature>
<organism evidence="3 4">
    <name type="scientific">Falsochrobactrum ovis</name>
    <dbReference type="NCBI Taxonomy" id="1293442"/>
    <lineage>
        <taxon>Bacteria</taxon>
        <taxon>Pseudomonadati</taxon>
        <taxon>Pseudomonadota</taxon>
        <taxon>Alphaproteobacteria</taxon>
        <taxon>Hyphomicrobiales</taxon>
        <taxon>Brucellaceae</taxon>
        <taxon>Falsochrobactrum</taxon>
    </lineage>
</organism>
<comment type="caution">
    <text evidence="3">The sequence shown here is derived from an EMBL/GenBank/DDBJ whole genome shotgun (WGS) entry which is preliminary data.</text>
</comment>
<keyword evidence="1" id="KW-0472">Membrane</keyword>
<keyword evidence="3" id="KW-0449">Lipoprotein</keyword>
<keyword evidence="4" id="KW-1185">Reference proteome</keyword>
<dbReference type="PANTHER" id="PTHR38013:SF1">
    <property type="entry name" value="GLYCOPROTEIN_POLYSACCHARIDE METABOLISM"/>
    <property type="match status" value="1"/>
</dbReference>
<dbReference type="Proteomes" id="UP000249453">
    <property type="component" value="Unassembled WGS sequence"/>
</dbReference>
<proteinExistence type="predicted"/>
<evidence type="ECO:0000313" key="3">
    <source>
        <dbReference type="EMBL" id="RAK29001.1"/>
    </source>
</evidence>
<evidence type="ECO:0000256" key="1">
    <source>
        <dbReference type="SAM" id="Phobius"/>
    </source>
</evidence>
<accession>A0A364JV78</accession>
<dbReference type="AlphaFoldDB" id="A0A364JV78"/>
<keyword evidence="1" id="KW-0812">Transmembrane</keyword>
<reference evidence="3 4" key="1">
    <citation type="submission" date="2018-06" db="EMBL/GenBank/DDBJ databases">
        <title>Genomic Encyclopedia of Type Strains, Phase IV (KMG-IV): sequencing the most valuable type-strain genomes for metagenomic binning, comparative biology and taxonomic classification.</title>
        <authorList>
            <person name="Goeker M."/>
        </authorList>
    </citation>
    <scope>NUCLEOTIDE SEQUENCE [LARGE SCALE GENOMIC DNA]</scope>
    <source>
        <strain evidence="3 4">DSM 26720</strain>
    </source>
</reference>
<dbReference type="InterPro" id="IPR038670">
    <property type="entry name" value="HslJ-like_sf"/>
</dbReference>
<dbReference type="InterPro" id="IPR005184">
    <property type="entry name" value="DUF306_Meta_HslJ"/>
</dbReference>
<evidence type="ECO:0000259" key="2">
    <source>
        <dbReference type="Pfam" id="PF03724"/>
    </source>
</evidence>
<dbReference type="PANTHER" id="PTHR38013">
    <property type="entry name" value="GLYCOPROTEIN/POLYSACCHARIDE METABOLISM"/>
    <property type="match status" value="1"/>
</dbReference>